<evidence type="ECO:0000313" key="2">
    <source>
        <dbReference type="Proteomes" id="UP000019763"/>
    </source>
</evidence>
<dbReference type="GeneID" id="22913291"/>
<dbReference type="EMBL" id="AFNH02000686">
    <property type="protein sequence ID" value="EZG59763.1"/>
    <property type="molecule type" value="Genomic_DNA"/>
</dbReference>
<sequence>MARPLLDESTIAGLASVRVGDMEHYLRTFCRIQNLITFGKPLMLNQWTNQGGDPATSSFVICLNGDSPIECYVEFEIMDQNNSLSIKIKNCKQEWLMEWNEHYDKVGTIGLPINVVIQKAIDEKLILCLRQLAAKCESFTFRGSNIVFTFISDGANLMSIDLEDITHPNLSIIHGLITYSLETKATKILSPINRLLIPAGSEEPGEIVLEGHPEAILSCNAAAPMTVRSHSFSGPVGLQECLQAVMNSGP</sequence>
<dbReference type="AlphaFoldDB" id="A0A023B5C3"/>
<comment type="caution">
    <text evidence="1">The sequence shown here is derived from an EMBL/GenBank/DDBJ whole genome shotgun (WGS) entry which is preliminary data.</text>
</comment>
<dbReference type="VEuPathDB" id="CryptoDB:GNI_091800"/>
<dbReference type="Proteomes" id="UP000019763">
    <property type="component" value="Unassembled WGS sequence"/>
</dbReference>
<keyword evidence="2" id="KW-1185">Reference proteome</keyword>
<evidence type="ECO:0000313" key="1">
    <source>
        <dbReference type="EMBL" id="EZG59763.1"/>
    </source>
</evidence>
<proteinExistence type="predicted"/>
<gene>
    <name evidence="1" type="ORF">GNI_091800</name>
</gene>
<reference evidence="1" key="1">
    <citation type="submission" date="2013-12" db="EMBL/GenBank/DDBJ databases">
        <authorList>
            <person name="Omoto C.K."/>
            <person name="Sibley D."/>
            <person name="Venepally P."/>
            <person name="Hadjithomas M."/>
            <person name="Karamycheva S."/>
            <person name="Brunk B."/>
            <person name="Roos D."/>
            <person name="Caler E."/>
            <person name="Lorenzi H."/>
        </authorList>
    </citation>
    <scope>NUCLEOTIDE SEQUENCE</scope>
</reference>
<protein>
    <submittedName>
        <fullName evidence="1">Uncharacterized protein</fullName>
    </submittedName>
</protein>
<name>A0A023B5C3_GRENI</name>
<dbReference type="RefSeq" id="XP_011130877.1">
    <property type="nucleotide sequence ID" value="XM_011132575.1"/>
</dbReference>
<organism evidence="1 2">
    <name type="scientific">Gregarina niphandrodes</name>
    <name type="common">Septate eugregarine</name>
    <dbReference type="NCBI Taxonomy" id="110365"/>
    <lineage>
        <taxon>Eukaryota</taxon>
        <taxon>Sar</taxon>
        <taxon>Alveolata</taxon>
        <taxon>Apicomplexa</taxon>
        <taxon>Conoidasida</taxon>
        <taxon>Gregarinasina</taxon>
        <taxon>Eugregarinorida</taxon>
        <taxon>Gregarinidae</taxon>
        <taxon>Gregarina</taxon>
    </lineage>
</organism>
<accession>A0A023B5C3</accession>